<dbReference type="SUPFAM" id="SSF54695">
    <property type="entry name" value="POZ domain"/>
    <property type="match status" value="1"/>
</dbReference>
<name>A0A9N9NV39_9GLOM</name>
<accession>A0A9N9NV39</accession>
<comment type="caution">
    <text evidence="2">The sequence shown here is derived from an EMBL/GenBank/DDBJ whole genome shotgun (WGS) entry which is preliminary data.</text>
</comment>
<sequence>MPRGVSLENDFRAIIDDQTLSDLDIICSDDVTIRGCRIILAARSDFFHSLLFGQMREARQNEVTFPKIDSKTMRIILDYIYTGEISKSRGSTPTLDDLIEAYSAAEYIQLPELKVDILMDFEETMDKAPEVNFSPEMLSSAIEKLSPTAEPDQLLDMLAEGVAKMQLEDIPYEKLTNLALFYLVRHCKEKKRPLAKNQYSLFRYVTLHTASKVSQDALERFKHCLPPLEETYGWSVYPEHLEDLKSVQQEMTELSRILKHIDFISISGKILADIIEPLKVVPLEILLDAYRHKAKNEVVWEEKKALMEFTWDRNFCGPN</sequence>
<dbReference type="PANTHER" id="PTHR24413">
    <property type="entry name" value="SPECKLE-TYPE POZ PROTEIN"/>
    <property type="match status" value="1"/>
</dbReference>
<proteinExistence type="predicted"/>
<keyword evidence="3" id="KW-1185">Reference proteome</keyword>
<organism evidence="2 3">
    <name type="scientific">Acaulospora morrowiae</name>
    <dbReference type="NCBI Taxonomy" id="94023"/>
    <lineage>
        <taxon>Eukaryota</taxon>
        <taxon>Fungi</taxon>
        <taxon>Fungi incertae sedis</taxon>
        <taxon>Mucoromycota</taxon>
        <taxon>Glomeromycotina</taxon>
        <taxon>Glomeromycetes</taxon>
        <taxon>Diversisporales</taxon>
        <taxon>Acaulosporaceae</taxon>
        <taxon>Acaulospora</taxon>
    </lineage>
</organism>
<dbReference type="Proteomes" id="UP000789342">
    <property type="component" value="Unassembled WGS sequence"/>
</dbReference>
<dbReference type="Pfam" id="PF00651">
    <property type="entry name" value="BTB"/>
    <property type="match status" value="1"/>
</dbReference>
<dbReference type="InterPro" id="IPR011333">
    <property type="entry name" value="SKP1/BTB/POZ_sf"/>
</dbReference>
<dbReference type="InterPro" id="IPR000210">
    <property type="entry name" value="BTB/POZ_dom"/>
</dbReference>
<evidence type="ECO:0000313" key="2">
    <source>
        <dbReference type="EMBL" id="CAG8763526.1"/>
    </source>
</evidence>
<dbReference type="OrthoDB" id="6359816at2759"/>
<dbReference type="EMBL" id="CAJVPV010042185">
    <property type="protein sequence ID" value="CAG8763526.1"/>
    <property type="molecule type" value="Genomic_DNA"/>
</dbReference>
<dbReference type="Gene3D" id="3.30.710.10">
    <property type="entry name" value="Potassium Channel Kv1.1, Chain A"/>
    <property type="match status" value="1"/>
</dbReference>
<evidence type="ECO:0000259" key="1">
    <source>
        <dbReference type="PROSITE" id="PS50097"/>
    </source>
</evidence>
<protein>
    <submittedName>
        <fullName evidence="2">10419_t:CDS:1</fullName>
    </submittedName>
</protein>
<dbReference type="SMART" id="SM00225">
    <property type="entry name" value="BTB"/>
    <property type="match status" value="1"/>
</dbReference>
<gene>
    <name evidence="2" type="ORF">AMORRO_LOCUS16098</name>
</gene>
<dbReference type="CDD" id="cd18186">
    <property type="entry name" value="BTB_POZ_ZBTB_KLHL-like"/>
    <property type="match status" value="1"/>
</dbReference>
<dbReference type="AlphaFoldDB" id="A0A9N9NV39"/>
<feature type="domain" description="BTB" evidence="1">
    <location>
        <begin position="21"/>
        <end position="89"/>
    </location>
</feature>
<evidence type="ECO:0000313" key="3">
    <source>
        <dbReference type="Proteomes" id="UP000789342"/>
    </source>
</evidence>
<feature type="non-terminal residue" evidence="2">
    <location>
        <position position="319"/>
    </location>
</feature>
<dbReference type="PROSITE" id="PS50097">
    <property type="entry name" value="BTB"/>
    <property type="match status" value="1"/>
</dbReference>
<reference evidence="2" key="1">
    <citation type="submission" date="2021-06" db="EMBL/GenBank/DDBJ databases">
        <authorList>
            <person name="Kallberg Y."/>
            <person name="Tangrot J."/>
            <person name="Rosling A."/>
        </authorList>
    </citation>
    <scope>NUCLEOTIDE SEQUENCE</scope>
    <source>
        <strain evidence="2">CL551</strain>
    </source>
</reference>